<feature type="transmembrane region" description="Helical" evidence="1">
    <location>
        <begin position="47"/>
        <end position="66"/>
    </location>
</feature>
<evidence type="ECO:0000313" key="3">
    <source>
        <dbReference type="Proteomes" id="UP000190539"/>
    </source>
</evidence>
<sequence>MNLPERRDAALRRLLEEAGAPSVPPGLTEAAVRRGARLERRRRAVRVTLWTLFCAAFVASVVLLLVTGGPTVPPSKTTPPLQHW</sequence>
<reference evidence="2 3" key="1">
    <citation type="submission" date="2017-02" db="EMBL/GenBank/DDBJ databases">
        <title>Draft Genome Sequence of Streptomyces tsukubaensis F601, a Producer of the immunosuppressant tacrolimus FK506.</title>
        <authorList>
            <person name="Zong G."/>
            <person name="Zhong C."/>
            <person name="Fu J."/>
            <person name="Qin R."/>
            <person name="Cao G."/>
        </authorList>
    </citation>
    <scope>NUCLEOTIDE SEQUENCE [LARGE SCALE GENOMIC DNA]</scope>
    <source>
        <strain evidence="2 3">F601</strain>
    </source>
</reference>
<keyword evidence="3" id="KW-1185">Reference proteome</keyword>
<evidence type="ECO:0008006" key="4">
    <source>
        <dbReference type="Google" id="ProtNLM"/>
    </source>
</evidence>
<dbReference type="EMBL" id="MVFC01000004">
    <property type="protein sequence ID" value="OON81438.1"/>
    <property type="molecule type" value="Genomic_DNA"/>
</dbReference>
<comment type="caution">
    <text evidence="2">The sequence shown here is derived from an EMBL/GenBank/DDBJ whole genome shotgun (WGS) entry which is preliminary data.</text>
</comment>
<dbReference type="AlphaFoldDB" id="A0A1V4AC19"/>
<dbReference type="Proteomes" id="UP000190539">
    <property type="component" value="Unassembled WGS sequence"/>
</dbReference>
<evidence type="ECO:0000256" key="1">
    <source>
        <dbReference type="SAM" id="Phobius"/>
    </source>
</evidence>
<keyword evidence="1" id="KW-0472">Membrane</keyword>
<gene>
    <name evidence="2" type="ORF">B1H18_08990</name>
</gene>
<accession>A0A1V4AC19</accession>
<organism evidence="2 3">
    <name type="scientific">Streptomyces tsukubensis</name>
    <dbReference type="NCBI Taxonomy" id="83656"/>
    <lineage>
        <taxon>Bacteria</taxon>
        <taxon>Bacillati</taxon>
        <taxon>Actinomycetota</taxon>
        <taxon>Actinomycetes</taxon>
        <taxon>Kitasatosporales</taxon>
        <taxon>Streptomycetaceae</taxon>
        <taxon>Streptomyces</taxon>
    </lineage>
</organism>
<evidence type="ECO:0000313" key="2">
    <source>
        <dbReference type="EMBL" id="OON81438.1"/>
    </source>
</evidence>
<protein>
    <recommendedName>
        <fullName evidence="4">DUF3040 domain-containing protein</fullName>
    </recommendedName>
</protein>
<name>A0A1V4AC19_9ACTN</name>
<dbReference type="STRING" id="83656.B1H18_08990"/>
<keyword evidence="1" id="KW-0812">Transmembrane</keyword>
<dbReference type="RefSeq" id="WP_077966464.1">
    <property type="nucleotide sequence ID" value="NZ_CP045178.1"/>
</dbReference>
<keyword evidence="1" id="KW-1133">Transmembrane helix</keyword>
<proteinExistence type="predicted"/>